<evidence type="ECO:0000256" key="8">
    <source>
        <dbReference type="ARBA" id="ARBA00023180"/>
    </source>
</evidence>
<dbReference type="eggNOG" id="ENOG502QVGN">
    <property type="taxonomic scope" value="Eukaryota"/>
</dbReference>
<dbReference type="GO" id="GO:0016491">
    <property type="term" value="F:oxidoreductase activity"/>
    <property type="evidence" value="ECO:0007669"/>
    <property type="project" value="InterPro"/>
</dbReference>
<proteinExistence type="inferred from homology"/>
<feature type="domain" description="FAD-binding PCMH-type" evidence="9">
    <location>
        <begin position="52"/>
        <end position="226"/>
    </location>
</feature>
<dbReference type="InterPro" id="IPR006094">
    <property type="entry name" value="Oxid_FAD_bind_N"/>
</dbReference>
<keyword evidence="7" id="KW-0274">FAD</keyword>
<evidence type="ECO:0000256" key="3">
    <source>
        <dbReference type="ARBA" id="ARBA00005466"/>
    </source>
</evidence>
<keyword evidence="8" id="KW-0325">Glycoprotein</keyword>
<sequence>YPHSHEDFVACLSHRSAANQDLVSTNVYTPINSSYTPTLQFSIRNPRFRSSATANPQVIVTPVNESQIPDIVHCAKYTGLQIRTRGGGHDYEGVSYQSPIPFVMVDLIKMREIVIDREEETAWVQAGATLGELYYRISQTSRTLAFPAGGCFTVGVGGHISGGGYGALIRKFGIAAEHVVDARIIDVNGRMLDRKSMGEELFWAIRGGGGGSFGIVSAWKMQLVRVPETLTIFTVNRTLEQNLTKLVHRWQYVAPNLPNDLFIAMVIRNVNTTGGNRTVQATFISLFLGGVDNLLPLLADRFPELGVRREDCTEVTWVQAAMVFGNRMPNASTEVLRTRAPYTNNPFKAKSDYIQEPIPVHGFEGLWKLFGEKEAKFVELNWAPYGGRMWEVPANALPFPHRRGNLYKILHLLYWDEPGREASERHVNWMRKMYAYLEPFVSKNPRGAYINYRDLDIGVNNNEGNTSYAQASEWGLKYFKTNFKRLVRIKTMADPTNFFRHEQSIPTLRSKRNH</sequence>
<comment type="similarity">
    <text evidence="3">Belongs to the oxygen-dependent FAD-linked oxidoreductase family.</text>
</comment>
<protein>
    <recommendedName>
        <fullName evidence="9">FAD-binding PCMH-type domain-containing protein</fullName>
    </recommendedName>
</protein>
<dbReference type="STRING" id="4155.A0A022RLZ9"/>
<evidence type="ECO:0000256" key="5">
    <source>
        <dbReference type="ARBA" id="ARBA00022630"/>
    </source>
</evidence>
<evidence type="ECO:0000256" key="7">
    <source>
        <dbReference type="ARBA" id="ARBA00022827"/>
    </source>
</evidence>
<keyword evidence="6" id="KW-0732">Signal</keyword>
<accession>A0A022RLZ9</accession>
<dbReference type="InterPro" id="IPR016169">
    <property type="entry name" value="FAD-bd_PCMH_sub2"/>
</dbReference>
<dbReference type="PANTHER" id="PTHR32448">
    <property type="entry name" value="OS08G0158400 PROTEIN"/>
    <property type="match status" value="1"/>
</dbReference>
<dbReference type="AlphaFoldDB" id="A0A022RLZ9"/>
<reference evidence="10 11" key="1">
    <citation type="journal article" date="2013" name="Proc. Natl. Acad. Sci. U.S.A.">
        <title>Fine-scale variation in meiotic recombination in Mimulus inferred from population shotgun sequencing.</title>
        <authorList>
            <person name="Hellsten U."/>
            <person name="Wright K.M."/>
            <person name="Jenkins J."/>
            <person name="Shu S."/>
            <person name="Yuan Y."/>
            <person name="Wessler S.R."/>
            <person name="Schmutz J."/>
            <person name="Willis J.H."/>
            <person name="Rokhsar D.S."/>
        </authorList>
    </citation>
    <scope>NUCLEOTIDE SEQUENCE [LARGE SCALE GENOMIC DNA]</scope>
    <source>
        <strain evidence="11">cv. DUN x IM62</strain>
    </source>
</reference>
<keyword evidence="4" id="KW-0017">Alkaloid metabolism</keyword>
<name>A0A022RLZ9_ERYGU</name>
<evidence type="ECO:0000256" key="4">
    <source>
        <dbReference type="ARBA" id="ARBA00022589"/>
    </source>
</evidence>
<dbReference type="InterPro" id="IPR012951">
    <property type="entry name" value="BBE"/>
</dbReference>
<dbReference type="EMBL" id="KI630370">
    <property type="protein sequence ID" value="EYU40976.1"/>
    <property type="molecule type" value="Genomic_DNA"/>
</dbReference>
<gene>
    <name evidence="10" type="ORF">MIMGU_mgv1a017902mg</name>
</gene>
<organism evidence="10 11">
    <name type="scientific">Erythranthe guttata</name>
    <name type="common">Yellow monkey flower</name>
    <name type="synonym">Mimulus guttatus</name>
    <dbReference type="NCBI Taxonomy" id="4155"/>
    <lineage>
        <taxon>Eukaryota</taxon>
        <taxon>Viridiplantae</taxon>
        <taxon>Streptophyta</taxon>
        <taxon>Embryophyta</taxon>
        <taxon>Tracheophyta</taxon>
        <taxon>Spermatophyta</taxon>
        <taxon>Magnoliopsida</taxon>
        <taxon>eudicotyledons</taxon>
        <taxon>Gunneridae</taxon>
        <taxon>Pentapetalae</taxon>
        <taxon>asterids</taxon>
        <taxon>lamiids</taxon>
        <taxon>Lamiales</taxon>
        <taxon>Phrymaceae</taxon>
        <taxon>Erythranthe</taxon>
    </lineage>
</organism>
<evidence type="ECO:0000313" key="11">
    <source>
        <dbReference type="Proteomes" id="UP000030748"/>
    </source>
</evidence>
<feature type="non-terminal residue" evidence="10">
    <location>
        <position position="1"/>
    </location>
</feature>
<evidence type="ECO:0000259" key="9">
    <source>
        <dbReference type="PROSITE" id="PS51387"/>
    </source>
</evidence>
<dbReference type="SUPFAM" id="SSF56176">
    <property type="entry name" value="FAD-binding/transporter-associated domain-like"/>
    <property type="match status" value="1"/>
</dbReference>
<evidence type="ECO:0000313" key="10">
    <source>
        <dbReference type="EMBL" id="EYU40976.1"/>
    </source>
</evidence>
<keyword evidence="5" id="KW-0285">Flavoprotein</keyword>
<comment type="pathway">
    <text evidence="2">Alkaloid biosynthesis.</text>
</comment>
<evidence type="ECO:0000256" key="1">
    <source>
        <dbReference type="ARBA" id="ARBA00001974"/>
    </source>
</evidence>
<evidence type="ECO:0000256" key="6">
    <source>
        <dbReference type="ARBA" id="ARBA00022729"/>
    </source>
</evidence>
<dbReference type="InterPro" id="IPR016167">
    <property type="entry name" value="FAD-bd_PCMH_sub1"/>
</dbReference>
<dbReference type="GO" id="GO:0071949">
    <property type="term" value="F:FAD binding"/>
    <property type="evidence" value="ECO:0007669"/>
    <property type="project" value="InterPro"/>
</dbReference>
<keyword evidence="11" id="KW-1185">Reference proteome</keyword>
<comment type="cofactor">
    <cofactor evidence="1">
        <name>FAD</name>
        <dbReference type="ChEBI" id="CHEBI:57692"/>
    </cofactor>
</comment>
<evidence type="ECO:0000256" key="2">
    <source>
        <dbReference type="ARBA" id="ARBA00004913"/>
    </source>
</evidence>
<dbReference type="InterPro" id="IPR016166">
    <property type="entry name" value="FAD-bd_PCMH"/>
</dbReference>
<dbReference type="Gene3D" id="3.30.43.10">
    <property type="entry name" value="Uridine Diphospho-n-acetylenolpyruvylglucosamine Reductase, domain 2"/>
    <property type="match status" value="1"/>
</dbReference>
<dbReference type="Gene3D" id="3.40.462.20">
    <property type="match status" value="1"/>
</dbReference>
<dbReference type="Proteomes" id="UP000030748">
    <property type="component" value="Unassembled WGS sequence"/>
</dbReference>
<dbReference type="InterPro" id="IPR036318">
    <property type="entry name" value="FAD-bd_PCMH-like_sf"/>
</dbReference>
<dbReference type="Pfam" id="PF08031">
    <property type="entry name" value="BBE"/>
    <property type="match status" value="1"/>
</dbReference>
<dbReference type="Gene3D" id="3.30.465.10">
    <property type="match status" value="1"/>
</dbReference>
<dbReference type="PROSITE" id="PS51387">
    <property type="entry name" value="FAD_PCMH"/>
    <property type="match status" value="1"/>
</dbReference>
<dbReference type="Pfam" id="PF01565">
    <property type="entry name" value="FAD_binding_4"/>
    <property type="match status" value="1"/>
</dbReference>